<protein>
    <recommendedName>
        <fullName evidence="1">Transcription regulator PadR N-terminal domain-containing protein</fullName>
    </recommendedName>
</protein>
<dbReference type="EMBL" id="PCWA01000064">
    <property type="protein sequence ID" value="PIQ89199.1"/>
    <property type="molecule type" value="Genomic_DNA"/>
</dbReference>
<dbReference type="InterPro" id="IPR052509">
    <property type="entry name" value="Metal_resp_DNA-bind_regulator"/>
</dbReference>
<dbReference type="AlphaFoldDB" id="A0A2H0LXQ4"/>
<dbReference type="InterPro" id="IPR036388">
    <property type="entry name" value="WH-like_DNA-bd_sf"/>
</dbReference>
<evidence type="ECO:0000259" key="1">
    <source>
        <dbReference type="Pfam" id="PF03551"/>
    </source>
</evidence>
<accession>A0A2H0LXQ4</accession>
<dbReference type="InterPro" id="IPR036390">
    <property type="entry name" value="WH_DNA-bd_sf"/>
</dbReference>
<dbReference type="Gene3D" id="1.10.10.10">
    <property type="entry name" value="Winged helix-like DNA-binding domain superfamily/Winged helix DNA-binding domain"/>
    <property type="match status" value="1"/>
</dbReference>
<dbReference type="InterPro" id="IPR005149">
    <property type="entry name" value="Tscrpt_reg_PadR_N"/>
</dbReference>
<sequence>MIQDLIILGLLSSGPKHGYQIKKLIKEITAKYASIENTSIYYPLRRMKKEGLLSEKRIKQERKGLEKFVYTITKKGGVTFKKLLYKNFLRLERPFINTDISLYFMKYMDKNMARRRLKQRRNWLMRIRRWLKDTESNLKKNKNNRPLILIIKHNMLLIRAEINFSDYLLKNLSV</sequence>
<name>A0A2H0LXQ4_9BACT</name>
<reference evidence="2 3" key="1">
    <citation type="submission" date="2017-09" db="EMBL/GenBank/DDBJ databases">
        <title>Depth-based differentiation of microbial function through sediment-hosted aquifers and enrichment of novel symbionts in the deep terrestrial subsurface.</title>
        <authorList>
            <person name="Probst A.J."/>
            <person name="Ladd B."/>
            <person name="Jarett J.K."/>
            <person name="Geller-Mcgrath D.E."/>
            <person name="Sieber C.M."/>
            <person name="Emerson J.B."/>
            <person name="Anantharaman K."/>
            <person name="Thomas B.C."/>
            <person name="Malmstrom R."/>
            <person name="Stieglmeier M."/>
            <person name="Klingl A."/>
            <person name="Woyke T."/>
            <person name="Ryan C.M."/>
            <person name="Banfield J.F."/>
        </authorList>
    </citation>
    <scope>NUCLEOTIDE SEQUENCE [LARGE SCALE GENOMIC DNA]</scope>
    <source>
        <strain evidence="2">CG11_big_fil_rev_8_21_14_0_20_42_13</strain>
    </source>
</reference>
<dbReference type="SUPFAM" id="SSF46785">
    <property type="entry name" value="Winged helix' DNA-binding domain"/>
    <property type="match status" value="1"/>
</dbReference>
<gene>
    <name evidence="2" type="ORF">COV72_04150</name>
</gene>
<dbReference type="Pfam" id="PF03551">
    <property type="entry name" value="PadR"/>
    <property type="match status" value="1"/>
</dbReference>
<organism evidence="2 3">
    <name type="scientific">Candidatus Ghiorseimicrobium undicola</name>
    <dbReference type="NCBI Taxonomy" id="1974746"/>
    <lineage>
        <taxon>Bacteria</taxon>
        <taxon>Pseudomonadati</taxon>
        <taxon>Candidatus Omnitrophota</taxon>
        <taxon>Candidatus Ghiorseimicrobium</taxon>
    </lineage>
</organism>
<evidence type="ECO:0000313" key="3">
    <source>
        <dbReference type="Proteomes" id="UP000229641"/>
    </source>
</evidence>
<proteinExistence type="predicted"/>
<evidence type="ECO:0000313" key="2">
    <source>
        <dbReference type="EMBL" id="PIQ89199.1"/>
    </source>
</evidence>
<comment type="caution">
    <text evidence="2">The sequence shown here is derived from an EMBL/GenBank/DDBJ whole genome shotgun (WGS) entry which is preliminary data.</text>
</comment>
<dbReference type="Proteomes" id="UP000229641">
    <property type="component" value="Unassembled WGS sequence"/>
</dbReference>
<dbReference type="PANTHER" id="PTHR33169">
    <property type="entry name" value="PADR-FAMILY TRANSCRIPTIONAL REGULATOR"/>
    <property type="match status" value="1"/>
</dbReference>
<dbReference type="PANTHER" id="PTHR33169:SF14">
    <property type="entry name" value="TRANSCRIPTIONAL REGULATOR RV3488"/>
    <property type="match status" value="1"/>
</dbReference>
<feature type="domain" description="Transcription regulator PadR N-terminal" evidence="1">
    <location>
        <begin position="7"/>
        <end position="81"/>
    </location>
</feature>